<dbReference type="SUPFAM" id="SSF101288">
    <property type="entry name" value="L27 domain"/>
    <property type="match status" value="1"/>
</dbReference>
<evidence type="ECO:0000259" key="5">
    <source>
        <dbReference type="PROSITE" id="PS50052"/>
    </source>
</evidence>
<evidence type="ECO:0000256" key="2">
    <source>
        <dbReference type="ARBA" id="ARBA00022443"/>
    </source>
</evidence>
<feature type="domain" description="Guanylate kinase-like" evidence="5">
    <location>
        <begin position="383"/>
        <end position="572"/>
    </location>
</feature>
<dbReference type="Gene3D" id="1.10.287.650">
    <property type="entry name" value="L27 domain"/>
    <property type="match status" value="1"/>
</dbReference>
<dbReference type="PROSITE" id="PS50002">
    <property type="entry name" value="SH3"/>
    <property type="match status" value="1"/>
</dbReference>
<evidence type="ECO:0000259" key="4">
    <source>
        <dbReference type="PROSITE" id="PS50002"/>
    </source>
</evidence>
<reference evidence="8" key="1">
    <citation type="submission" date="2025-08" db="UniProtKB">
        <authorList>
            <consortium name="Ensembl"/>
        </authorList>
    </citation>
    <scope>IDENTIFICATION</scope>
</reference>
<dbReference type="InterPro" id="IPR027417">
    <property type="entry name" value="P-loop_NTPase"/>
</dbReference>
<dbReference type="InterPro" id="IPR020590">
    <property type="entry name" value="Guanylate_kinase_CS"/>
</dbReference>
<sequence>MQPGHDDNGASLQIHRAVMLYLDMHKDVGLAQILTEVVEEVRLSIDRDINGADLLYSLLSAPWLYSLLRPLFSFHHRSSAVPQIMASVRGLAAPSSEAQELYILLKRPHMQALLSAHDSVAQRDYGPVLPPHPDKLPDNEEAIRIVCLVKNKQPLEATIRKNEKTGNIFISRVIYGGLADRSGLLHPGDKLVEVNGQKVRGLQPEHVIQMLVQSQGNILFKVIPNTPQPTNSQPALYVRAMVNYSPLQDPAIPCPDAGMAFSKGDLPKIVDQRDIRWWQARKLHSASLCCGLIPSTNHKQRELWWSQPYQCDSLCSEGEEETTDENKCIETAGFRHSLRVWRRKSYRKRKPSCYSCGVSSCHNTSATVYEEVVHYQRHIDDPPCLIVLIAPSGVGVNELRRRLIKINPNTYQGPISHTTRSQKMGEKNGREYHFVTKEVFAYMVVNHKFLEYGQHNGHMYGTSLDSVQDVLDNGKICVIDLEPHCIHSVRTKKLKPYIIYVRPPSPARMKQTRKDPHFLSNRYIKRYFYDKDFEEIEEASRTMEAKYRQYFDCVIVNDDLQDSCMDLFTAIQHAQEEPQWIPASWFAPDHP</sequence>
<organism evidence="8 9">
    <name type="scientific">Sinocyclocheilus rhinocerous</name>
    <dbReference type="NCBI Taxonomy" id="307959"/>
    <lineage>
        <taxon>Eukaryota</taxon>
        <taxon>Metazoa</taxon>
        <taxon>Chordata</taxon>
        <taxon>Craniata</taxon>
        <taxon>Vertebrata</taxon>
        <taxon>Euteleostomi</taxon>
        <taxon>Actinopterygii</taxon>
        <taxon>Neopterygii</taxon>
        <taxon>Teleostei</taxon>
        <taxon>Ostariophysi</taxon>
        <taxon>Cypriniformes</taxon>
        <taxon>Cyprinidae</taxon>
        <taxon>Cyprininae</taxon>
        <taxon>Sinocyclocheilus</taxon>
    </lineage>
</organism>
<accession>A0A673IBU6</accession>
<feature type="domain" description="L27" evidence="7">
    <location>
        <begin position="77"/>
        <end position="128"/>
    </location>
</feature>
<dbReference type="InterPro" id="IPR004172">
    <property type="entry name" value="L27_dom"/>
</dbReference>
<dbReference type="SUPFAM" id="SSF50156">
    <property type="entry name" value="PDZ domain-like"/>
    <property type="match status" value="1"/>
</dbReference>
<dbReference type="InterPro" id="IPR001478">
    <property type="entry name" value="PDZ"/>
</dbReference>
<dbReference type="PROSITE" id="PS50052">
    <property type="entry name" value="GUANYLATE_KINASE_2"/>
    <property type="match status" value="1"/>
</dbReference>
<dbReference type="InterPro" id="IPR014775">
    <property type="entry name" value="L27_C"/>
</dbReference>
<dbReference type="SMART" id="SM00072">
    <property type="entry name" value="GuKc"/>
    <property type="match status" value="1"/>
</dbReference>
<dbReference type="PROSITE" id="PS51022">
    <property type="entry name" value="L27"/>
    <property type="match status" value="1"/>
</dbReference>
<proteinExistence type="inferred from homology"/>
<dbReference type="InterPro" id="IPR050716">
    <property type="entry name" value="MAGUK"/>
</dbReference>
<name>A0A673IBU6_9TELE</name>
<protein>
    <submittedName>
        <fullName evidence="8">MAGUK p55 subfamily member 4-like</fullName>
    </submittedName>
</protein>
<evidence type="ECO:0000313" key="9">
    <source>
        <dbReference type="Proteomes" id="UP000472270"/>
    </source>
</evidence>
<dbReference type="AlphaFoldDB" id="A0A673IBU6"/>
<dbReference type="InterPro" id="IPR001452">
    <property type="entry name" value="SH3_domain"/>
</dbReference>
<dbReference type="InterPro" id="IPR008145">
    <property type="entry name" value="GK/Ca_channel_bsu"/>
</dbReference>
<dbReference type="SUPFAM" id="SSF52540">
    <property type="entry name" value="P-loop containing nucleoside triphosphate hydrolases"/>
    <property type="match status" value="1"/>
</dbReference>
<dbReference type="InterPro" id="IPR036892">
    <property type="entry name" value="L27_dom_sf"/>
</dbReference>
<dbReference type="InterPro" id="IPR008144">
    <property type="entry name" value="Guanylate_kin-like_dom"/>
</dbReference>
<feature type="domain" description="PDZ" evidence="6">
    <location>
        <begin position="145"/>
        <end position="226"/>
    </location>
</feature>
<reference evidence="8" key="2">
    <citation type="submission" date="2025-09" db="UniProtKB">
        <authorList>
            <consortium name="Ensembl"/>
        </authorList>
    </citation>
    <scope>IDENTIFICATION</scope>
</reference>
<dbReference type="SMART" id="SM00569">
    <property type="entry name" value="L27"/>
    <property type="match status" value="1"/>
</dbReference>
<dbReference type="Proteomes" id="UP000472270">
    <property type="component" value="Unassembled WGS sequence"/>
</dbReference>
<dbReference type="Gene3D" id="2.30.30.40">
    <property type="entry name" value="SH3 Domains"/>
    <property type="match status" value="1"/>
</dbReference>
<evidence type="ECO:0000256" key="1">
    <source>
        <dbReference type="ARBA" id="ARBA00007014"/>
    </source>
</evidence>
<dbReference type="InterPro" id="IPR036028">
    <property type="entry name" value="SH3-like_dom_sf"/>
</dbReference>
<dbReference type="Ensembl" id="ENSSRHT00000036213.1">
    <property type="protein sequence ID" value="ENSSRHP00000035183.1"/>
    <property type="gene ID" value="ENSSRHG00000018047.1"/>
</dbReference>
<keyword evidence="2 3" id="KW-0728">SH3 domain</keyword>
<evidence type="ECO:0000313" key="8">
    <source>
        <dbReference type="Ensembl" id="ENSSRHP00000035183.1"/>
    </source>
</evidence>
<dbReference type="CDD" id="cd06799">
    <property type="entry name" value="PDZ_MPP3-MPP4-MPP7-like"/>
    <property type="match status" value="1"/>
</dbReference>
<dbReference type="Pfam" id="PF02828">
    <property type="entry name" value="L27"/>
    <property type="match status" value="1"/>
</dbReference>
<dbReference type="SUPFAM" id="SSF50044">
    <property type="entry name" value="SH3-domain"/>
    <property type="match status" value="1"/>
</dbReference>
<keyword evidence="9" id="KW-1185">Reference proteome</keyword>
<dbReference type="PROSITE" id="PS50106">
    <property type="entry name" value="PDZ"/>
    <property type="match status" value="1"/>
</dbReference>
<gene>
    <name evidence="8" type="primary">LOC107738104</name>
</gene>
<dbReference type="Gene3D" id="2.30.42.10">
    <property type="match status" value="1"/>
</dbReference>
<evidence type="ECO:0000256" key="3">
    <source>
        <dbReference type="PROSITE-ProRule" id="PRU00192"/>
    </source>
</evidence>
<dbReference type="Pfam" id="PF00595">
    <property type="entry name" value="PDZ"/>
    <property type="match status" value="1"/>
</dbReference>
<comment type="similarity">
    <text evidence="1">Belongs to the MAGUK family.</text>
</comment>
<dbReference type="SMART" id="SM00228">
    <property type="entry name" value="PDZ"/>
    <property type="match status" value="1"/>
</dbReference>
<dbReference type="PANTHER" id="PTHR23122">
    <property type="entry name" value="MEMBRANE-ASSOCIATED GUANYLATE KINASE MAGUK"/>
    <property type="match status" value="1"/>
</dbReference>
<dbReference type="InterPro" id="IPR036034">
    <property type="entry name" value="PDZ_sf"/>
</dbReference>
<evidence type="ECO:0000259" key="6">
    <source>
        <dbReference type="PROSITE" id="PS50106"/>
    </source>
</evidence>
<evidence type="ECO:0000259" key="7">
    <source>
        <dbReference type="PROSITE" id="PS51022"/>
    </source>
</evidence>
<dbReference type="FunFam" id="3.30.63.10:FF:000002">
    <property type="entry name" value="Guanylate kinase 1"/>
    <property type="match status" value="1"/>
</dbReference>
<feature type="domain" description="SH3" evidence="4">
    <location>
        <begin position="233"/>
        <end position="303"/>
    </location>
</feature>
<dbReference type="CDD" id="cd00071">
    <property type="entry name" value="GMPK"/>
    <property type="match status" value="1"/>
</dbReference>
<dbReference type="PROSITE" id="PS00856">
    <property type="entry name" value="GUANYLATE_KINASE_1"/>
    <property type="match status" value="1"/>
</dbReference>
<dbReference type="Gene3D" id="3.40.50.300">
    <property type="entry name" value="P-loop containing nucleotide triphosphate hydrolases"/>
    <property type="match status" value="1"/>
</dbReference>
<dbReference type="Pfam" id="PF00625">
    <property type="entry name" value="Guanylate_kin"/>
    <property type="match status" value="1"/>
</dbReference>